<reference evidence="9" key="1">
    <citation type="submission" date="2020-11" db="EMBL/GenBank/DDBJ databases">
        <authorList>
            <person name="Koelle M."/>
            <person name="Horta M.A.C."/>
            <person name="Nowrousian M."/>
            <person name="Ohm R.A."/>
            <person name="Benz P."/>
            <person name="Pilgard A."/>
        </authorList>
    </citation>
    <scope>NUCLEOTIDE SEQUENCE</scope>
    <source>
        <strain evidence="9">FPRL280</strain>
    </source>
</reference>
<evidence type="ECO:0000259" key="8">
    <source>
        <dbReference type="Pfam" id="PF20877"/>
    </source>
</evidence>
<evidence type="ECO:0008006" key="11">
    <source>
        <dbReference type="Google" id="ProtNLM"/>
    </source>
</evidence>
<dbReference type="InterPro" id="IPR007632">
    <property type="entry name" value="Anoctamin"/>
</dbReference>
<evidence type="ECO:0000313" key="10">
    <source>
        <dbReference type="Proteomes" id="UP000639403"/>
    </source>
</evidence>
<feature type="domain" description="Anoctamin alpha-beta plait" evidence="8">
    <location>
        <begin position="5"/>
        <end position="137"/>
    </location>
</feature>
<evidence type="ECO:0000256" key="2">
    <source>
        <dbReference type="ARBA" id="ARBA00022692"/>
    </source>
</evidence>
<gene>
    <name evidence="9" type="ORF">IEO21_08403</name>
</gene>
<sequence length="785" mass="87819">MAPLVDLVLVFRSSSGKVLSRPQARENARQAERQYTELLDALTKGGLRGVGKRGENDGQLLVLVSCPQDTLVRLAHRERHSDFVCGLPTANPTATLDLDVSPLSPADRLRLVHTYVTSTISDGGLGIAPGSADWDRVESIMMLHDYAFNDEWIRSWTRRELGFVTFDKIRYQFGEAIALYFAFLSYYTKYLIAISLVGGYFYFFGEPYNAVYSCILLLWSIAFVESWRIRQRILSVRWGTRGSFRVEKRRPQHVPLAWWKKDLRMVANLPVLMLFAAVLAALLTSMFVFEAFVTELYTGPGHRFVSFAPTIIVSVVLPRFLKIYHGSAVSLTNWENHAHQSTYDASLTLKTFSLAALADYLGLALSAFVYVPFGEEVMAVVQNFIERDASRHISVASAFYSRFSPVKPVATAQAAAGAAKYTVGMWEQDVVSARKKLSPTRLQDQMFASTVTNQVVNAFMEVGLPYVLRGLDSLRRGRGLGLSGHGAPPVSGKKKRVSFEDQPEGSEPEKPADGREERVFMEEVWRQVDLPDYELFQDYSEMVTQFGYVALWSTIWPLAPVMALTNNWFELRSDAFKIAHHVRRPIPARTDTIGPWLDSLSFLAWLAALTNSALVYLFRPSDHCKPLATTLERKHLHTAQGGADARQLLFTALLVALAASHGYIIARVIVRHVLERLLWRGSVEEREAEHVETVVHTATARNSVSASGRSQWGFLARPDAARLVLPPRSGRIQNQEQRLQSLPGLDARNAGRTHSGQDLIGAEQRLDQLSIGKVMPQRVHPAAGT</sequence>
<protein>
    <recommendedName>
        <fullName evidence="11">DUF590-domain-containing protein</fullName>
    </recommendedName>
</protein>
<keyword evidence="3 6" id="KW-1133">Transmembrane helix</keyword>
<dbReference type="GO" id="GO:0016020">
    <property type="term" value="C:membrane"/>
    <property type="evidence" value="ECO:0007669"/>
    <property type="project" value="UniProtKB-SubCell"/>
</dbReference>
<feature type="region of interest" description="Disordered" evidence="5">
    <location>
        <begin position="482"/>
        <end position="515"/>
    </location>
</feature>
<dbReference type="InterPro" id="IPR049456">
    <property type="entry name" value="Anoctamin_N_fung"/>
</dbReference>
<dbReference type="Proteomes" id="UP000639403">
    <property type="component" value="Unassembled WGS sequence"/>
</dbReference>
<evidence type="ECO:0000256" key="4">
    <source>
        <dbReference type="ARBA" id="ARBA00023136"/>
    </source>
</evidence>
<keyword evidence="4 6" id="KW-0472">Membrane</keyword>
<feature type="transmembrane region" description="Helical" evidence="6">
    <location>
        <begin position="177"/>
        <end position="203"/>
    </location>
</feature>
<accession>A0A8H7NWK8</accession>
<keyword evidence="2 6" id="KW-0812">Transmembrane</keyword>
<dbReference type="GO" id="GO:0005254">
    <property type="term" value="F:chloride channel activity"/>
    <property type="evidence" value="ECO:0007669"/>
    <property type="project" value="TreeGrafter"/>
</dbReference>
<dbReference type="PANTHER" id="PTHR12308">
    <property type="entry name" value="ANOCTAMIN"/>
    <property type="match status" value="1"/>
</dbReference>
<dbReference type="EMBL" id="JADOXO010000296">
    <property type="protein sequence ID" value="KAF9806992.1"/>
    <property type="molecule type" value="Genomic_DNA"/>
</dbReference>
<proteinExistence type="predicted"/>
<evidence type="ECO:0000313" key="9">
    <source>
        <dbReference type="EMBL" id="KAF9806992.1"/>
    </source>
</evidence>
<dbReference type="Pfam" id="PF04547">
    <property type="entry name" value="Anoctamin"/>
    <property type="match status" value="1"/>
</dbReference>
<evidence type="ECO:0000256" key="6">
    <source>
        <dbReference type="SAM" id="Phobius"/>
    </source>
</evidence>
<evidence type="ECO:0000259" key="7">
    <source>
        <dbReference type="Pfam" id="PF04547"/>
    </source>
</evidence>
<reference evidence="9" key="2">
    <citation type="journal article" name="Front. Microbiol.">
        <title>Degradative Capacity of Two Strains of Rhodonia placenta: From Phenotype to Genotype.</title>
        <authorList>
            <person name="Kolle M."/>
            <person name="Horta M.A.C."/>
            <person name="Nowrousian M."/>
            <person name="Ohm R.A."/>
            <person name="Benz J.P."/>
            <person name="Pilgard A."/>
        </authorList>
    </citation>
    <scope>NUCLEOTIDE SEQUENCE</scope>
    <source>
        <strain evidence="9">FPRL280</strain>
    </source>
</reference>
<dbReference type="PANTHER" id="PTHR12308:SF73">
    <property type="entry name" value="ANOCTAMIN"/>
    <property type="match status" value="1"/>
</dbReference>
<evidence type="ECO:0000256" key="1">
    <source>
        <dbReference type="ARBA" id="ARBA00004141"/>
    </source>
</evidence>
<dbReference type="GO" id="GO:0032541">
    <property type="term" value="C:cortical endoplasmic reticulum"/>
    <property type="evidence" value="ECO:0007669"/>
    <property type="project" value="TreeGrafter"/>
</dbReference>
<dbReference type="Pfam" id="PF20877">
    <property type="entry name" value="Anoctamin_N"/>
    <property type="match status" value="1"/>
</dbReference>
<comment type="subcellular location">
    <subcellularLocation>
        <location evidence="1">Membrane</location>
        <topology evidence="1">Multi-pass membrane protein</topology>
    </subcellularLocation>
</comment>
<feature type="domain" description="Anoctamin transmembrane" evidence="7">
    <location>
        <begin position="169"/>
        <end position="677"/>
    </location>
</feature>
<dbReference type="InterPro" id="IPR049452">
    <property type="entry name" value="Anoctamin_TM"/>
</dbReference>
<evidence type="ECO:0000256" key="5">
    <source>
        <dbReference type="SAM" id="MobiDB-lite"/>
    </source>
</evidence>
<evidence type="ECO:0000256" key="3">
    <source>
        <dbReference type="ARBA" id="ARBA00022989"/>
    </source>
</evidence>
<feature type="transmembrane region" description="Helical" evidence="6">
    <location>
        <begin position="209"/>
        <end position="227"/>
    </location>
</feature>
<name>A0A8H7NWK8_9APHY</name>
<comment type="caution">
    <text evidence="9">The sequence shown here is derived from an EMBL/GenBank/DDBJ whole genome shotgun (WGS) entry which is preliminary data.</text>
</comment>
<feature type="transmembrane region" description="Helical" evidence="6">
    <location>
        <begin position="648"/>
        <end position="670"/>
    </location>
</feature>
<feature type="region of interest" description="Disordered" evidence="5">
    <location>
        <begin position="739"/>
        <end position="758"/>
    </location>
</feature>
<feature type="transmembrane region" description="Helical" evidence="6">
    <location>
        <begin position="304"/>
        <end position="321"/>
    </location>
</feature>
<organism evidence="9 10">
    <name type="scientific">Rhodonia placenta</name>
    <dbReference type="NCBI Taxonomy" id="104341"/>
    <lineage>
        <taxon>Eukaryota</taxon>
        <taxon>Fungi</taxon>
        <taxon>Dikarya</taxon>
        <taxon>Basidiomycota</taxon>
        <taxon>Agaricomycotina</taxon>
        <taxon>Agaricomycetes</taxon>
        <taxon>Polyporales</taxon>
        <taxon>Adustoporiaceae</taxon>
        <taxon>Rhodonia</taxon>
    </lineage>
</organism>
<dbReference type="AlphaFoldDB" id="A0A8H7NWK8"/>
<feature type="transmembrane region" description="Helical" evidence="6">
    <location>
        <begin position="269"/>
        <end position="292"/>
    </location>
</feature>